<keyword evidence="9" id="KW-1185">Reference proteome</keyword>
<evidence type="ECO:0000256" key="1">
    <source>
        <dbReference type="ARBA" id="ARBA00000188"/>
    </source>
</evidence>
<name>A0A7L5AR12_9MICO</name>
<evidence type="ECO:0000256" key="3">
    <source>
        <dbReference type="ARBA" id="ARBA00009263"/>
    </source>
</evidence>
<dbReference type="Proteomes" id="UP000464507">
    <property type="component" value="Chromosome"/>
</dbReference>
<dbReference type="EC" id="4.2.1.47" evidence="4"/>
<dbReference type="InterPro" id="IPR016040">
    <property type="entry name" value="NAD(P)-bd_dom"/>
</dbReference>
<dbReference type="EMBL" id="CP017146">
    <property type="protein sequence ID" value="QHO70819.1"/>
    <property type="molecule type" value="Genomic_DNA"/>
</dbReference>
<dbReference type="Gene3D" id="3.90.25.10">
    <property type="entry name" value="UDP-galactose 4-epimerase, domain 1"/>
    <property type="match status" value="1"/>
</dbReference>
<reference evidence="8 9" key="1">
    <citation type="submission" date="2016-09" db="EMBL/GenBank/DDBJ databases">
        <title>Complete genome sequence of microbes from the polar regions.</title>
        <authorList>
            <person name="Liao L."/>
            <person name="Chen B."/>
        </authorList>
    </citation>
    <scope>NUCLEOTIDE SEQUENCE [LARGE SCALE GENOMIC DNA]</scope>
    <source>
        <strain evidence="8 9">ZS314</strain>
    </source>
</reference>
<comment type="similarity">
    <text evidence="3">Belongs to the NAD(P)-dependent epimerase/dehydratase family. GDP-mannose 4,6-dehydratase subfamily.</text>
</comment>
<dbReference type="CDD" id="cd05260">
    <property type="entry name" value="GDP_MD_SDR_e"/>
    <property type="match status" value="1"/>
</dbReference>
<dbReference type="Gene3D" id="3.40.50.720">
    <property type="entry name" value="NAD(P)-binding Rossmann-like Domain"/>
    <property type="match status" value="1"/>
</dbReference>
<keyword evidence="5" id="KW-0456">Lyase</keyword>
<accession>A0A7L5AR12</accession>
<evidence type="ECO:0000259" key="7">
    <source>
        <dbReference type="Pfam" id="PF16363"/>
    </source>
</evidence>
<dbReference type="SUPFAM" id="SSF51735">
    <property type="entry name" value="NAD(P)-binding Rossmann-fold domains"/>
    <property type="match status" value="1"/>
</dbReference>
<evidence type="ECO:0000256" key="2">
    <source>
        <dbReference type="ARBA" id="ARBA00001937"/>
    </source>
</evidence>
<evidence type="ECO:0000313" key="8">
    <source>
        <dbReference type="EMBL" id="QHO70819.1"/>
    </source>
</evidence>
<proteinExistence type="inferred from homology"/>
<sequence length="330" mass="35522">MASDGSTPSTLVTGASGQDGSYLLEQLAGRGEVHGLCHSAEAAAALSVAFPGVSAHVGDLADSEGIRRLIFEIEPTHIFNFAGNTSVERSWTFPTETADVLGIGPVRILDAAWQLQERNGRAVRLLQASSAEIFGDTGVVPQSETTPRKPVTPYGAAKSFAHEMVGVYRARGMFASSAILYNHESPRRPHSFVARKISHEAARISLGLSDALVLGQMDVFRDWGYAPDYVDGMMRILGADEPGDFVVATGVAHSVRQFVDHAFAYVGIDDWSSYVSVDPALYRPADPKQLVGDPTRLRSLGWEPSVDFEQLVHLMVDADIRALQAAPSEG</sequence>
<dbReference type="GO" id="GO:0042351">
    <property type="term" value="P:'de novo' GDP-L-fucose biosynthetic process"/>
    <property type="evidence" value="ECO:0007669"/>
    <property type="project" value="TreeGrafter"/>
</dbReference>
<dbReference type="PANTHER" id="PTHR43715:SF1">
    <property type="entry name" value="GDP-MANNOSE 4,6 DEHYDRATASE"/>
    <property type="match status" value="1"/>
</dbReference>
<evidence type="ECO:0000256" key="4">
    <source>
        <dbReference type="ARBA" id="ARBA00011989"/>
    </source>
</evidence>
<dbReference type="PANTHER" id="PTHR43715">
    <property type="entry name" value="GDP-MANNOSE 4,6-DEHYDRATASE"/>
    <property type="match status" value="1"/>
</dbReference>
<dbReference type="FunFam" id="3.40.50.720:FF:000924">
    <property type="entry name" value="GDP-mannose 4,6 dehydratase"/>
    <property type="match status" value="1"/>
</dbReference>
<evidence type="ECO:0000256" key="5">
    <source>
        <dbReference type="ARBA" id="ARBA00023239"/>
    </source>
</evidence>
<comment type="function">
    <text evidence="6">Catalyzes the conversion of GDP-D-mannose to GDP-4-dehydro-6-deoxy-D-mannose.</text>
</comment>
<dbReference type="InterPro" id="IPR006368">
    <property type="entry name" value="GDP_Man_deHydtase"/>
</dbReference>
<dbReference type="Pfam" id="PF16363">
    <property type="entry name" value="GDP_Man_Dehyd"/>
    <property type="match status" value="1"/>
</dbReference>
<comment type="cofactor">
    <cofactor evidence="2">
        <name>NADP(+)</name>
        <dbReference type="ChEBI" id="CHEBI:58349"/>
    </cofactor>
</comment>
<protein>
    <recommendedName>
        <fullName evidence="4">GDP-mannose 4,6-dehydratase</fullName>
        <ecNumber evidence="4">4.2.1.47</ecNumber>
    </recommendedName>
</protein>
<dbReference type="KEGG" id="mant:BHD05_15365"/>
<dbReference type="RefSeq" id="WP_161887213.1">
    <property type="nucleotide sequence ID" value="NZ_CP017146.1"/>
</dbReference>
<dbReference type="GO" id="GO:0008446">
    <property type="term" value="F:GDP-mannose 4,6-dehydratase activity"/>
    <property type="evidence" value="ECO:0007669"/>
    <property type="project" value="UniProtKB-EC"/>
</dbReference>
<organism evidence="8 9">
    <name type="scientific">Marisediminicola antarctica</name>
    <dbReference type="NCBI Taxonomy" id="674079"/>
    <lineage>
        <taxon>Bacteria</taxon>
        <taxon>Bacillati</taxon>
        <taxon>Actinomycetota</taxon>
        <taxon>Actinomycetes</taxon>
        <taxon>Micrococcales</taxon>
        <taxon>Microbacteriaceae</taxon>
        <taxon>Marisediminicola</taxon>
    </lineage>
</organism>
<evidence type="ECO:0000256" key="6">
    <source>
        <dbReference type="ARBA" id="ARBA00059383"/>
    </source>
</evidence>
<dbReference type="InterPro" id="IPR036291">
    <property type="entry name" value="NAD(P)-bd_dom_sf"/>
</dbReference>
<feature type="domain" description="NAD(P)-binding" evidence="7">
    <location>
        <begin position="11"/>
        <end position="315"/>
    </location>
</feature>
<dbReference type="AlphaFoldDB" id="A0A7L5AR12"/>
<comment type="catalytic activity">
    <reaction evidence="1">
        <text>GDP-alpha-D-mannose = GDP-4-dehydro-alpha-D-rhamnose + H2O</text>
        <dbReference type="Rhea" id="RHEA:23820"/>
        <dbReference type="ChEBI" id="CHEBI:15377"/>
        <dbReference type="ChEBI" id="CHEBI:57527"/>
        <dbReference type="ChEBI" id="CHEBI:57964"/>
        <dbReference type="EC" id="4.2.1.47"/>
    </reaction>
</comment>
<dbReference type="OrthoDB" id="9779041at2"/>
<gene>
    <name evidence="8" type="ORF">BHD05_15365</name>
</gene>
<evidence type="ECO:0000313" key="9">
    <source>
        <dbReference type="Proteomes" id="UP000464507"/>
    </source>
</evidence>